<dbReference type="Pfam" id="PF10260">
    <property type="entry name" value="SAYSvFN"/>
    <property type="match status" value="1"/>
</dbReference>
<comment type="caution">
    <text evidence="3">The sequence shown here is derived from an EMBL/GenBank/DDBJ whole genome shotgun (WGS) entry which is preliminary data.</text>
</comment>
<evidence type="ECO:0000313" key="4">
    <source>
        <dbReference type="Proteomes" id="UP000660262"/>
    </source>
</evidence>
<evidence type="ECO:0000313" key="3">
    <source>
        <dbReference type="EMBL" id="GHP10037.1"/>
    </source>
</evidence>
<dbReference type="InterPro" id="IPR039159">
    <property type="entry name" value="SAYSD1"/>
</dbReference>
<dbReference type="PANTHER" id="PTHR13527">
    <property type="entry name" value="SAYSVFN DOMAIN-CONTAINING PROTEIN 1"/>
    <property type="match status" value="1"/>
</dbReference>
<protein>
    <recommendedName>
        <fullName evidence="2">SAYSvFN domain-containing protein</fullName>
    </recommendedName>
</protein>
<proteinExistence type="predicted"/>
<accession>A0A830HYL3</accession>
<dbReference type="InterPro" id="IPR019387">
    <property type="entry name" value="SAYSvFN_dom"/>
</dbReference>
<sequence>MRRDDDDGVATPPPDHDGTVTVTLVTICGHTCPIDLTPAERAGDARSLYDRAASKTSIHTHRVKLLYKGRRIIGNTDTRNETEKEKKEGMHISDLPYGARIMTIPYPPPTTNSSKGAADGGDDLDTWTWFIKHKWRTTPTLWKGVTIAWLAGGPILTRLAPSVAPMYVIVSLITAIFLNLGTRKEGEMSAYSVFNKGMRRLPGQLTADDIDDAVRRGQI</sequence>
<organism evidence="3 4">
    <name type="scientific">Pycnococcus provasolii</name>
    <dbReference type="NCBI Taxonomy" id="41880"/>
    <lineage>
        <taxon>Eukaryota</taxon>
        <taxon>Viridiplantae</taxon>
        <taxon>Chlorophyta</taxon>
        <taxon>Pseudoscourfieldiophyceae</taxon>
        <taxon>Pseudoscourfieldiales</taxon>
        <taxon>Pycnococcaceae</taxon>
        <taxon>Pycnococcus</taxon>
    </lineage>
</organism>
<dbReference type="PANTHER" id="PTHR13527:SF0">
    <property type="entry name" value="SAYSVFN DOMAIN-CONTAINING PROTEIN 1"/>
    <property type="match status" value="1"/>
</dbReference>
<keyword evidence="4" id="KW-1185">Reference proteome</keyword>
<evidence type="ECO:0000256" key="1">
    <source>
        <dbReference type="SAM" id="Phobius"/>
    </source>
</evidence>
<gene>
    <name evidence="3" type="ORF">PPROV_000877000</name>
</gene>
<dbReference type="Proteomes" id="UP000660262">
    <property type="component" value="Unassembled WGS sequence"/>
</dbReference>
<feature type="domain" description="SAYSvFN" evidence="2">
    <location>
        <begin position="147"/>
        <end position="212"/>
    </location>
</feature>
<reference evidence="3" key="1">
    <citation type="submission" date="2020-10" db="EMBL/GenBank/DDBJ databases">
        <title>Unveiling of a novel bifunctional photoreceptor, Dualchrome1, isolated from a cosmopolitan green alga.</title>
        <authorList>
            <person name="Suzuki S."/>
            <person name="Kawachi M."/>
        </authorList>
    </citation>
    <scope>NUCLEOTIDE SEQUENCE</scope>
    <source>
        <strain evidence="3">NIES 2893</strain>
    </source>
</reference>
<feature type="transmembrane region" description="Helical" evidence="1">
    <location>
        <begin position="163"/>
        <end position="181"/>
    </location>
</feature>
<dbReference type="OrthoDB" id="71310at2759"/>
<dbReference type="CDD" id="cd17039">
    <property type="entry name" value="Ubl_ubiquitin_like"/>
    <property type="match status" value="1"/>
</dbReference>
<keyword evidence="1" id="KW-1133">Transmembrane helix</keyword>
<evidence type="ECO:0000259" key="2">
    <source>
        <dbReference type="Pfam" id="PF10260"/>
    </source>
</evidence>
<dbReference type="EMBL" id="BNJQ01000027">
    <property type="protein sequence ID" value="GHP10037.1"/>
    <property type="molecule type" value="Genomic_DNA"/>
</dbReference>
<name>A0A830HYL3_9CHLO</name>
<keyword evidence="1" id="KW-0812">Transmembrane</keyword>
<dbReference type="AlphaFoldDB" id="A0A830HYL3"/>
<keyword evidence="1" id="KW-0472">Membrane</keyword>